<feature type="signal peptide" evidence="1">
    <location>
        <begin position="1"/>
        <end position="21"/>
    </location>
</feature>
<proteinExistence type="predicted"/>
<dbReference type="Proteomes" id="UP001549920">
    <property type="component" value="Unassembled WGS sequence"/>
</dbReference>
<dbReference type="EMBL" id="JBEUOH010000006">
    <property type="protein sequence ID" value="KAL0893141.1"/>
    <property type="molecule type" value="Genomic_DNA"/>
</dbReference>
<evidence type="ECO:0000256" key="1">
    <source>
        <dbReference type="SAM" id="SignalP"/>
    </source>
</evidence>
<dbReference type="Pfam" id="PF08246">
    <property type="entry name" value="Inhibitor_I29"/>
    <property type="match status" value="1"/>
</dbReference>
<dbReference type="InterPro" id="IPR038765">
    <property type="entry name" value="Papain-like_cys_pep_sf"/>
</dbReference>
<protein>
    <recommendedName>
        <fullName evidence="2">Cathepsin propeptide inhibitor domain-containing protein</fullName>
    </recommendedName>
</protein>
<keyword evidence="1" id="KW-0732">Signal</keyword>
<dbReference type="SMART" id="SM00848">
    <property type="entry name" value="Inhibitor_I29"/>
    <property type="match status" value="1"/>
</dbReference>
<evidence type="ECO:0000313" key="3">
    <source>
        <dbReference type="EMBL" id="KAL0893141.1"/>
    </source>
</evidence>
<organism evidence="3 4">
    <name type="scientific">Loxostege sticticalis</name>
    <name type="common">Beet webworm moth</name>
    <dbReference type="NCBI Taxonomy" id="481309"/>
    <lineage>
        <taxon>Eukaryota</taxon>
        <taxon>Metazoa</taxon>
        <taxon>Ecdysozoa</taxon>
        <taxon>Arthropoda</taxon>
        <taxon>Hexapoda</taxon>
        <taxon>Insecta</taxon>
        <taxon>Pterygota</taxon>
        <taxon>Neoptera</taxon>
        <taxon>Endopterygota</taxon>
        <taxon>Lepidoptera</taxon>
        <taxon>Glossata</taxon>
        <taxon>Ditrysia</taxon>
        <taxon>Pyraloidea</taxon>
        <taxon>Crambidae</taxon>
        <taxon>Pyraustinae</taxon>
        <taxon>Loxostege</taxon>
    </lineage>
</organism>
<feature type="chain" id="PRO_5045916268" description="Cathepsin propeptide inhibitor domain-containing protein" evidence="1">
    <location>
        <begin position="22"/>
        <end position="117"/>
    </location>
</feature>
<keyword evidence="4" id="KW-1185">Reference proteome</keyword>
<sequence>MRHFVVVFVVILASLSTYVKFHAKAQKVPLIYDLKNGPSLYADFVKKHKRTFQDREEYQSRYMNFLNTLKKVNEINAVPGSQKVFPNKYADFTNDERIALTDKEQKVDPELAMLGPG</sequence>
<evidence type="ECO:0000313" key="4">
    <source>
        <dbReference type="Proteomes" id="UP001549920"/>
    </source>
</evidence>
<dbReference type="InterPro" id="IPR013201">
    <property type="entry name" value="Prot_inhib_I29"/>
</dbReference>
<feature type="domain" description="Cathepsin propeptide inhibitor" evidence="2">
    <location>
        <begin position="41"/>
        <end position="97"/>
    </location>
</feature>
<name>A0ABR3IA54_LOXSC</name>
<dbReference type="Gene3D" id="1.10.287.2250">
    <property type="match status" value="1"/>
</dbReference>
<gene>
    <name evidence="3" type="ORF">ABMA27_014771</name>
</gene>
<evidence type="ECO:0000259" key="2">
    <source>
        <dbReference type="SMART" id="SM00848"/>
    </source>
</evidence>
<accession>A0ABR3IA54</accession>
<comment type="caution">
    <text evidence="3">The sequence shown here is derived from an EMBL/GenBank/DDBJ whole genome shotgun (WGS) entry which is preliminary data.</text>
</comment>
<reference evidence="3 4" key="1">
    <citation type="submission" date="2024-06" db="EMBL/GenBank/DDBJ databases">
        <title>A chromosome-level genome assembly of beet webworm, Loxostege sticticalis.</title>
        <authorList>
            <person name="Zhang Y."/>
        </authorList>
    </citation>
    <scope>NUCLEOTIDE SEQUENCE [LARGE SCALE GENOMIC DNA]</scope>
    <source>
        <strain evidence="3">AQ026</strain>
        <tissue evidence="3">Whole body</tissue>
    </source>
</reference>
<dbReference type="SUPFAM" id="SSF54001">
    <property type="entry name" value="Cysteine proteinases"/>
    <property type="match status" value="1"/>
</dbReference>